<feature type="transmembrane region" description="Helical" evidence="1">
    <location>
        <begin position="72"/>
        <end position="93"/>
    </location>
</feature>
<keyword evidence="1" id="KW-0812">Transmembrane</keyword>
<feature type="transmembrane region" description="Helical" evidence="1">
    <location>
        <begin position="7"/>
        <end position="28"/>
    </location>
</feature>
<keyword evidence="1" id="KW-1133">Transmembrane helix</keyword>
<protein>
    <submittedName>
        <fullName evidence="2">Uncharacterized protein</fullName>
    </submittedName>
</protein>
<keyword evidence="3" id="KW-1185">Reference proteome</keyword>
<evidence type="ECO:0000313" key="3">
    <source>
        <dbReference type="Proteomes" id="UP000693892"/>
    </source>
</evidence>
<feature type="transmembrane region" description="Helical" evidence="1">
    <location>
        <begin position="34"/>
        <end position="52"/>
    </location>
</feature>
<feature type="transmembrane region" description="Helical" evidence="1">
    <location>
        <begin position="113"/>
        <end position="137"/>
    </location>
</feature>
<proteinExistence type="predicted"/>
<keyword evidence="1" id="KW-0472">Membrane</keyword>
<evidence type="ECO:0000256" key="1">
    <source>
        <dbReference type="SAM" id="Phobius"/>
    </source>
</evidence>
<gene>
    <name evidence="2" type="ORF">LEUCIP111803_02564</name>
</gene>
<comment type="caution">
    <text evidence="2">The sequence shown here is derived from an EMBL/GenBank/DDBJ whole genome shotgun (WGS) entry which is preliminary data.</text>
</comment>
<dbReference type="EMBL" id="CAJVAP010000054">
    <property type="protein sequence ID" value="CAG7622856.1"/>
    <property type="molecule type" value="Genomic_DNA"/>
</dbReference>
<accession>A0A916K1M8</accession>
<dbReference type="Proteomes" id="UP000693892">
    <property type="component" value="Unassembled WGS sequence"/>
</dbReference>
<name>A0A916K1M8_9MICO</name>
<reference evidence="2" key="1">
    <citation type="submission" date="2021-06" db="EMBL/GenBank/DDBJ databases">
        <authorList>
            <person name="Criscuolo A."/>
        </authorList>
    </citation>
    <scope>NUCLEOTIDE SEQUENCE</scope>
    <source>
        <strain evidence="2">CIP111803</strain>
    </source>
</reference>
<evidence type="ECO:0000313" key="2">
    <source>
        <dbReference type="EMBL" id="CAG7622856.1"/>
    </source>
</evidence>
<dbReference type="AlphaFoldDB" id="A0A916K1M8"/>
<sequence length="173" mass="18575">MSVTARNLTFGFIGLLCAAWMGFGRWAFGLGGELTWWYAPLIALPFAVLQLWTLQRVNVAVRRGREPGRAPYGALVLSWVCALGFGLTVPDLVDGELVSIAGRFGGEIWNEMAIALCNPFGIIAFATAIAALAFAYAAGRERRLSEDELLDAAEAAGAVDGTGMVRHPLSRED</sequence>
<organism evidence="2 3">
    <name type="scientific">Leucobacter soli</name>
    <dbReference type="NCBI Taxonomy" id="2812850"/>
    <lineage>
        <taxon>Bacteria</taxon>
        <taxon>Bacillati</taxon>
        <taxon>Actinomycetota</taxon>
        <taxon>Actinomycetes</taxon>
        <taxon>Micrococcales</taxon>
        <taxon>Microbacteriaceae</taxon>
        <taxon>Leucobacter</taxon>
    </lineage>
</organism>